<protein>
    <submittedName>
        <fullName evidence="2">Uncharacterized protein</fullName>
    </submittedName>
</protein>
<dbReference type="AlphaFoldDB" id="U9U4A3"/>
<sequence>MSHNDKEKRIWRVKGNERNEGGVKEERNGAKGSERNKRNEKDQVGMKKNEKNGGDEMEQRGIKK</sequence>
<accession>U9U4A3</accession>
<gene>
    <name evidence="2" type="ORF">GLOINDRAFT_24122</name>
</gene>
<evidence type="ECO:0000313" key="2">
    <source>
        <dbReference type="EMBL" id="ESA15195.1"/>
    </source>
</evidence>
<reference evidence="2" key="1">
    <citation type="submission" date="2013-07" db="EMBL/GenBank/DDBJ databases">
        <title>The genome of an arbuscular mycorrhizal fungus provides insights into the evolution of the oldest plant symbiosis.</title>
        <authorList>
            <consortium name="DOE Joint Genome Institute"/>
            <person name="Tisserant E."/>
            <person name="Malbreil M."/>
            <person name="Kuo A."/>
            <person name="Kohler A."/>
            <person name="Symeonidi A."/>
            <person name="Balestrini R."/>
            <person name="Charron P."/>
            <person name="Duensing N."/>
            <person name="Frei-dit-Frey N."/>
            <person name="Gianinazzi-Pearson V."/>
            <person name="Gilbert B."/>
            <person name="Handa Y."/>
            <person name="Hijri M."/>
            <person name="Kaul R."/>
            <person name="Kawaguchi M."/>
            <person name="Krajinski F."/>
            <person name="Lammers P."/>
            <person name="Lapierre D."/>
            <person name="Masclaux F.G."/>
            <person name="Murat C."/>
            <person name="Morin E."/>
            <person name="Ndikumana S."/>
            <person name="Pagni M."/>
            <person name="Petitpierre D."/>
            <person name="Requena N."/>
            <person name="Rosikiewicz P."/>
            <person name="Riley R."/>
            <person name="Saito K."/>
            <person name="San Clemente H."/>
            <person name="Shapiro H."/>
            <person name="van Tuinen D."/>
            <person name="Becard G."/>
            <person name="Bonfante P."/>
            <person name="Paszkowski U."/>
            <person name="Shachar-Hill Y."/>
            <person name="Young J.P."/>
            <person name="Sanders I.R."/>
            <person name="Henrissat B."/>
            <person name="Rensing S.A."/>
            <person name="Grigoriev I.V."/>
            <person name="Corradi N."/>
            <person name="Roux C."/>
            <person name="Martin F."/>
        </authorList>
    </citation>
    <scope>NUCLEOTIDE SEQUENCE</scope>
    <source>
        <strain evidence="2">DAOM 197198</strain>
    </source>
</reference>
<proteinExistence type="predicted"/>
<dbReference type="HOGENOM" id="CLU_2868732_0_0_1"/>
<dbReference type="EMBL" id="KI282188">
    <property type="protein sequence ID" value="ESA15195.1"/>
    <property type="molecule type" value="Genomic_DNA"/>
</dbReference>
<evidence type="ECO:0000256" key="1">
    <source>
        <dbReference type="SAM" id="MobiDB-lite"/>
    </source>
</evidence>
<feature type="region of interest" description="Disordered" evidence="1">
    <location>
        <begin position="1"/>
        <end position="64"/>
    </location>
</feature>
<organism evidence="2">
    <name type="scientific">Rhizophagus irregularis (strain DAOM 181602 / DAOM 197198 / MUCL 43194)</name>
    <name type="common">Arbuscular mycorrhizal fungus</name>
    <name type="synonym">Glomus intraradices</name>
    <dbReference type="NCBI Taxonomy" id="747089"/>
    <lineage>
        <taxon>Eukaryota</taxon>
        <taxon>Fungi</taxon>
        <taxon>Fungi incertae sedis</taxon>
        <taxon>Mucoromycota</taxon>
        <taxon>Glomeromycotina</taxon>
        <taxon>Glomeromycetes</taxon>
        <taxon>Glomerales</taxon>
        <taxon>Glomeraceae</taxon>
        <taxon>Rhizophagus</taxon>
    </lineage>
</organism>
<name>U9U4A3_RHIID</name>